<reference evidence="5" key="1">
    <citation type="submission" date="2016-10" db="EMBL/GenBank/DDBJ databases">
        <authorList>
            <person name="Varghese N."/>
            <person name="Submissions S."/>
        </authorList>
    </citation>
    <scope>NUCLEOTIDE SEQUENCE [LARGE SCALE GENOMIC DNA]</scope>
    <source>
        <strain evidence="5">DSM 15310</strain>
    </source>
</reference>
<dbReference type="Gene3D" id="1.20.80.10">
    <property type="match status" value="1"/>
</dbReference>
<dbReference type="Proteomes" id="UP000198697">
    <property type="component" value="Unassembled WGS sequence"/>
</dbReference>
<dbReference type="Pfam" id="PF00887">
    <property type="entry name" value="ACBP"/>
    <property type="match status" value="1"/>
</dbReference>
<dbReference type="GO" id="GO:0006631">
    <property type="term" value="P:fatty acid metabolic process"/>
    <property type="evidence" value="ECO:0007669"/>
    <property type="project" value="TreeGrafter"/>
</dbReference>
<accession>A0A1I0GY10</accession>
<evidence type="ECO:0000256" key="2">
    <source>
        <dbReference type="SAM" id="MobiDB-lite"/>
    </source>
</evidence>
<keyword evidence="1" id="KW-0446">Lipid-binding</keyword>
<feature type="compositionally biased region" description="Low complexity" evidence="2">
    <location>
        <begin position="110"/>
        <end position="133"/>
    </location>
</feature>
<evidence type="ECO:0000313" key="5">
    <source>
        <dbReference type="Proteomes" id="UP000198697"/>
    </source>
</evidence>
<feature type="domain" description="ACB" evidence="3">
    <location>
        <begin position="3"/>
        <end position="98"/>
    </location>
</feature>
<dbReference type="SUPFAM" id="SSF47027">
    <property type="entry name" value="Acyl-CoA binding protein"/>
    <property type="match status" value="1"/>
</dbReference>
<dbReference type="AlphaFoldDB" id="A0A1I0GY10"/>
<dbReference type="EMBL" id="FOHS01000003">
    <property type="protein sequence ID" value="SET76154.1"/>
    <property type="molecule type" value="Genomic_DNA"/>
</dbReference>
<gene>
    <name evidence="4" type="ORF">SAMN04487998_2651</name>
</gene>
<dbReference type="PANTHER" id="PTHR23310">
    <property type="entry name" value="ACYL-COA-BINDING PROTEIN, ACBP"/>
    <property type="match status" value="1"/>
</dbReference>
<dbReference type="InterPro" id="IPR014352">
    <property type="entry name" value="FERM/acyl-CoA-bd_prot_sf"/>
</dbReference>
<dbReference type="STRING" id="82805.SAMN04487998_2651"/>
<keyword evidence="5" id="KW-1185">Reference proteome</keyword>
<dbReference type="PROSITE" id="PS51228">
    <property type="entry name" value="ACB_2"/>
    <property type="match status" value="1"/>
</dbReference>
<dbReference type="PRINTS" id="PR00689">
    <property type="entry name" value="ACOABINDINGP"/>
</dbReference>
<protein>
    <submittedName>
        <fullName evidence="4">Acyl-CoA-binding protein</fullName>
    </submittedName>
</protein>
<proteinExistence type="predicted"/>
<organism evidence="4 5">
    <name type="scientific">Hymenobacter actinosclerus</name>
    <dbReference type="NCBI Taxonomy" id="82805"/>
    <lineage>
        <taxon>Bacteria</taxon>
        <taxon>Pseudomonadati</taxon>
        <taxon>Bacteroidota</taxon>
        <taxon>Cytophagia</taxon>
        <taxon>Cytophagales</taxon>
        <taxon>Hymenobacteraceae</taxon>
        <taxon>Hymenobacter</taxon>
    </lineage>
</organism>
<sequence>MSLQQDFEAAAMSVDRLPGEMAAAHMTELYGLYKQATDGDHDAKRDEVGDDEPDNPDGPKGLSQGQWDAWSKLKGMPQDEARQQYISRANELVKQAGKDQPQSAAAEKIGAPGTAQASPTAQAQQEAGQSQQGGLRGNLKEGTPYGGEDTLKNAQ</sequence>
<dbReference type="InterPro" id="IPR035984">
    <property type="entry name" value="Acyl-CoA-binding_sf"/>
</dbReference>
<dbReference type="PANTHER" id="PTHR23310:SF62">
    <property type="entry name" value="ACYL-COA BINDING PROTEIN 1, ISOFORM A"/>
    <property type="match status" value="1"/>
</dbReference>
<evidence type="ECO:0000313" key="4">
    <source>
        <dbReference type="EMBL" id="SET76154.1"/>
    </source>
</evidence>
<dbReference type="GO" id="GO:0000062">
    <property type="term" value="F:fatty-acyl-CoA binding"/>
    <property type="evidence" value="ECO:0007669"/>
    <property type="project" value="InterPro"/>
</dbReference>
<dbReference type="RefSeq" id="WP_177189820.1">
    <property type="nucleotide sequence ID" value="NZ_FOHS01000003.1"/>
</dbReference>
<name>A0A1I0GY10_9BACT</name>
<evidence type="ECO:0000256" key="1">
    <source>
        <dbReference type="ARBA" id="ARBA00023121"/>
    </source>
</evidence>
<dbReference type="InterPro" id="IPR000582">
    <property type="entry name" value="Acyl-CoA-binding_protein"/>
</dbReference>
<feature type="compositionally biased region" description="Basic and acidic residues" evidence="2">
    <location>
        <begin position="37"/>
        <end position="47"/>
    </location>
</feature>
<feature type="region of interest" description="Disordered" evidence="2">
    <location>
        <begin position="35"/>
        <end position="155"/>
    </location>
</feature>
<evidence type="ECO:0000259" key="3">
    <source>
        <dbReference type="PROSITE" id="PS51228"/>
    </source>
</evidence>